<keyword evidence="2" id="KW-1185">Reference proteome</keyword>
<reference evidence="1 2" key="1">
    <citation type="submission" date="2013-02" db="EMBL/GenBank/DDBJ databases">
        <title>Genome sequence of Candida maltosa Xu316, a potential industrial strain for xylitol and ethanol production.</title>
        <authorList>
            <person name="Yu J."/>
            <person name="Wang Q."/>
            <person name="Geng X."/>
            <person name="Bao W."/>
            <person name="He P."/>
            <person name="Cai J."/>
        </authorList>
    </citation>
    <scope>NUCLEOTIDE SEQUENCE [LARGE SCALE GENOMIC DNA]</scope>
    <source>
        <strain evidence="2">Xu316</strain>
    </source>
</reference>
<dbReference type="EMBL" id="AOGT01001685">
    <property type="protein sequence ID" value="EMG47174.1"/>
    <property type="molecule type" value="Genomic_DNA"/>
</dbReference>
<proteinExistence type="predicted"/>
<dbReference type="HOGENOM" id="CLU_2072841_0_0_1"/>
<dbReference type="Proteomes" id="UP000011777">
    <property type="component" value="Unassembled WGS sequence"/>
</dbReference>
<protein>
    <submittedName>
        <fullName evidence="1">Uncharacterized protein</fullName>
    </submittedName>
</protein>
<organism evidence="1 2">
    <name type="scientific">Candida maltosa (strain Xu316)</name>
    <name type="common">Yeast</name>
    <dbReference type="NCBI Taxonomy" id="1245528"/>
    <lineage>
        <taxon>Eukaryota</taxon>
        <taxon>Fungi</taxon>
        <taxon>Dikarya</taxon>
        <taxon>Ascomycota</taxon>
        <taxon>Saccharomycotina</taxon>
        <taxon>Pichiomycetes</taxon>
        <taxon>Debaryomycetaceae</taxon>
        <taxon>Candida/Lodderomyces clade</taxon>
        <taxon>Candida</taxon>
    </lineage>
</organism>
<accession>M3JXP2</accession>
<evidence type="ECO:0000313" key="2">
    <source>
        <dbReference type="Proteomes" id="UP000011777"/>
    </source>
</evidence>
<name>M3JXP2_CANMX</name>
<comment type="caution">
    <text evidence="1">The sequence shown here is derived from an EMBL/GenBank/DDBJ whole genome shotgun (WGS) entry which is preliminary data.</text>
</comment>
<sequence length="118" mass="13311">MEAGISWELGYPPNKLIWTSMLYCTMASGMTGPSKLWACRTNAMIPVPSDAPLFMFLKSAITPSEASYSSTTMIINEWIDRNDKEEGETKVYIFFNFFTSQIDPIQFVSTLTLFGVIE</sequence>
<evidence type="ECO:0000313" key="1">
    <source>
        <dbReference type="EMBL" id="EMG47174.1"/>
    </source>
</evidence>
<feature type="non-terminal residue" evidence="1">
    <location>
        <position position="1"/>
    </location>
</feature>
<gene>
    <name evidence="1" type="ORF">G210_2525</name>
</gene>
<dbReference type="AlphaFoldDB" id="M3JXP2"/>